<name>A0A7K1V946_9NOCA</name>
<evidence type="ECO:0000313" key="5">
    <source>
        <dbReference type="EMBL" id="MVU83173.1"/>
    </source>
</evidence>
<dbReference type="Proteomes" id="UP000466794">
    <property type="component" value="Unassembled WGS sequence"/>
</dbReference>
<dbReference type="SUPFAM" id="SSF46785">
    <property type="entry name" value="Winged helix' DNA-binding domain"/>
    <property type="match status" value="1"/>
</dbReference>
<evidence type="ECO:0000313" key="6">
    <source>
        <dbReference type="Proteomes" id="UP000466794"/>
    </source>
</evidence>
<dbReference type="EMBL" id="WRPP01000012">
    <property type="protein sequence ID" value="MVU83173.1"/>
    <property type="molecule type" value="Genomic_DNA"/>
</dbReference>
<keyword evidence="6" id="KW-1185">Reference proteome</keyword>
<organism evidence="5 6">
    <name type="scientific">Nocardia terrae</name>
    <dbReference type="NCBI Taxonomy" id="2675851"/>
    <lineage>
        <taxon>Bacteria</taxon>
        <taxon>Bacillati</taxon>
        <taxon>Actinomycetota</taxon>
        <taxon>Actinomycetes</taxon>
        <taxon>Mycobacteriales</taxon>
        <taxon>Nocardiaceae</taxon>
        <taxon>Nocardia</taxon>
    </lineage>
</organism>
<dbReference type="Gene3D" id="1.10.10.10">
    <property type="entry name" value="Winged helix-like DNA-binding domain superfamily/Winged helix DNA-binding domain"/>
    <property type="match status" value="1"/>
</dbReference>
<proteinExistence type="predicted"/>
<gene>
    <name evidence="5" type="ORF">GPX89_38780</name>
</gene>
<dbReference type="InterPro" id="IPR036390">
    <property type="entry name" value="WH_DNA-bd_sf"/>
</dbReference>
<protein>
    <submittedName>
        <fullName evidence="5">Transcriptional regulator</fullName>
    </submittedName>
</protein>
<dbReference type="PROSITE" id="PS51118">
    <property type="entry name" value="HTH_HXLR"/>
    <property type="match status" value="1"/>
</dbReference>
<dbReference type="PANTHER" id="PTHR33204:SF18">
    <property type="entry name" value="TRANSCRIPTIONAL REGULATORY PROTEIN"/>
    <property type="match status" value="1"/>
</dbReference>
<evidence type="ECO:0000256" key="2">
    <source>
        <dbReference type="ARBA" id="ARBA00023125"/>
    </source>
</evidence>
<sequence>MLPRAYDSQHCSIAATLEIVGDRWTLLILREASRGVTRFADFQHTLGLARTVLSDRLGRLTEHGVLERHRYQERPERFEYLLTSKGAELWPVLNALMTWGDKHIMADLPPVVVRHNDCGGSIDSHRICRTCHSPVELHDVYREPGPGALPVPGRG</sequence>
<evidence type="ECO:0000256" key="1">
    <source>
        <dbReference type="ARBA" id="ARBA00023015"/>
    </source>
</evidence>
<evidence type="ECO:0000256" key="3">
    <source>
        <dbReference type="ARBA" id="ARBA00023163"/>
    </source>
</evidence>
<evidence type="ECO:0000259" key="4">
    <source>
        <dbReference type="PROSITE" id="PS51118"/>
    </source>
</evidence>
<dbReference type="GO" id="GO:0003677">
    <property type="term" value="F:DNA binding"/>
    <property type="evidence" value="ECO:0007669"/>
    <property type="project" value="UniProtKB-KW"/>
</dbReference>
<dbReference type="Pfam" id="PF01638">
    <property type="entry name" value="HxlR"/>
    <property type="match status" value="1"/>
</dbReference>
<dbReference type="RefSeq" id="WP_157392752.1">
    <property type="nucleotide sequence ID" value="NZ_WRPP01000012.1"/>
</dbReference>
<reference evidence="5 6" key="1">
    <citation type="submission" date="2019-12" db="EMBL/GenBank/DDBJ databases">
        <title>Nocardia sp. nov. ET3-3 isolated from soil.</title>
        <authorList>
            <person name="Kanchanasin P."/>
            <person name="Tanasupawat S."/>
            <person name="Yuki M."/>
            <person name="Kudo T."/>
        </authorList>
    </citation>
    <scope>NUCLEOTIDE SEQUENCE [LARGE SCALE GENOMIC DNA]</scope>
    <source>
        <strain evidence="5 6">ET3-3</strain>
    </source>
</reference>
<comment type="caution">
    <text evidence="5">The sequence shown here is derived from an EMBL/GenBank/DDBJ whole genome shotgun (WGS) entry which is preliminary data.</text>
</comment>
<dbReference type="AlphaFoldDB" id="A0A7K1V946"/>
<dbReference type="InterPro" id="IPR036388">
    <property type="entry name" value="WH-like_DNA-bd_sf"/>
</dbReference>
<dbReference type="PANTHER" id="PTHR33204">
    <property type="entry name" value="TRANSCRIPTIONAL REGULATOR, MARR FAMILY"/>
    <property type="match status" value="1"/>
</dbReference>
<keyword evidence="2" id="KW-0238">DNA-binding</keyword>
<feature type="domain" description="HTH hxlR-type" evidence="4">
    <location>
        <begin position="11"/>
        <end position="108"/>
    </location>
</feature>
<keyword evidence="3" id="KW-0804">Transcription</keyword>
<dbReference type="InterPro" id="IPR002577">
    <property type="entry name" value="HTH_HxlR"/>
</dbReference>
<accession>A0A7K1V946</accession>
<keyword evidence="1" id="KW-0805">Transcription regulation</keyword>